<dbReference type="InterPro" id="IPR018579">
    <property type="entry name" value="Restrct_endonuc_II_LlaJI"/>
</dbReference>
<dbReference type="RefSeq" id="WP_010013240.1">
    <property type="nucleotide sequence ID" value="NZ_AEOS01000125.1"/>
</dbReference>
<organism evidence="1 2">
    <name type="scientific">Loigolactobacillus coryniformis subsp. torquens DSM 20004 = KCTC 3535</name>
    <dbReference type="NCBI Taxonomy" id="1423822"/>
    <lineage>
        <taxon>Bacteria</taxon>
        <taxon>Bacillati</taxon>
        <taxon>Bacillota</taxon>
        <taxon>Bacilli</taxon>
        <taxon>Lactobacillales</taxon>
        <taxon>Lactobacillaceae</taxon>
        <taxon>Loigolactobacillus</taxon>
    </lineage>
</organism>
<dbReference type="Pfam" id="PF09563">
    <property type="entry name" value="RE_LlaJI"/>
    <property type="match status" value="1"/>
</dbReference>
<sequence>MDSFQKNNLTFIQDGEVVNENIISHFSLPRKDTMSTTRDGVDVEVSNFVGMVYKGDEVLVSLPKHYSHIGHAEDSVSAEELGQTDIDLLFRVMTKKRSAKTDEIIGKVDSELDSNYPLNAFFDIYEYYQRYGLYRETETLSHPNGRGIVSWRDTIRKSSNIISKNRNLILLPLYKREKRDKAVFLTECMTFAIQHTLQQFRYALRLPFQENMRVNPHMLKYGKQIVKRLRYTEHNVFKDINKNLIRALIAFFETVPPRMDYVIIKTYNFESTWEKIVEEFLNRQFLGFDESSGLLKFDSLKENNFNFNTQVKRYVNAANLKQSIRLDYFTKHGQTQYIFDAKYYRMLYEINYKQLVYHFLLKDEAKKTISALIIPTDGDSKQSPNLHFDINHIELNKFDEDIKIYIYELNVRNGMKLYMDIEN</sequence>
<dbReference type="EMBL" id="CP017697">
    <property type="protein sequence ID" value="ATO43925.1"/>
    <property type="molecule type" value="Genomic_DNA"/>
</dbReference>
<accession>A0A2D1KP44</accession>
<dbReference type="KEGG" id="lcy:LC20004_08355"/>
<protein>
    <recommendedName>
        <fullName evidence="3">Restriction endonuclease</fullName>
    </recommendedName>
</protein>
<dbReference type="OrthoDB" id="2966537at2"/>
<dbReference type="AlphaFoldDB" id="A0A2D1KP44"/>
<name>A0A2D1KP44_9LACO</name>
<evidence type="ECO:0000313" key="2">
    <source>
        <dbReference type="Proteomes" id="UP000223559"/>
    </source>
</evidence>
<gene>
    <name evidence="1" type="ORF">LC20004_08355</name>
</gene>
<evidence type="ECO:0000313" key="1">
    <source>
        <dbReference type="EMBL" id="ATO43925.1"/>
    </source>
</evidence>
<proteinExistence type="predicted"/>
<reference evidence="1 2" key="1">
    <citation type="submission" date="2016-10" db="EMBL/GenBank/DDBJ databases">
        <title>The whole genome sequencing and assembly of L. cotyniformis subsp. torquens DSM 20004 strain.</title>
        <authorList>
            <person name="Park M.-K."/>
            <person name="Lee Y.-J."/>
            <person name="Yi H."/>
            <person name="Bahn Y.-S."/>
            <person name="Kim J.F."/>
            <person name="Lee D.-W."/>
        </authorList>
    </citation>
    <scope>NUCLEOTIDE SEQUENCE [LARGE SCALE GENOMIC DNA]</scope>
    <source>
        <strain evidence="1 2">DSM 20004</strain>
    </source>
</reference>
<evidence type="ECO:0008006" key="3">
    <source>
        <dbReference type="Google" id="ProtNLM"/>
    </source>
</evidence>
<dbReference type="Proteomes" id="UP000223559">
    <property type="component" value="Chromosome"/>
</dbReference>
<keyword evidence="2" id="KW-1185">Reference proteome</keyword>